<keyword evidence="2" id="KW-1185">Reference proteome</keyword>
<dbReference type="AlphaFoldDB" id="A0A9K3EK91"/>
<sequence>MMIHCLGSSDHFALSTETLGFRFREIRWQPVLPPRCCEKRWLFRECLDVPFPFEQPRRHPRPRVADPTEGSLSLWYHTVDQGRLGTGRAFVLTGFCCKLLYPQYMS</sequence>
<name>A0A9K3EK91_HELAN</name>
<reference evidence="1" key="1">
    <citation type="journal article" date="2017" name="Nature">
        <title>The sunflower genome provides insights into oil metabolism, flowering and Asterid evolution.</title>
        <authorList>
            <person name="Badouin H."/>
            <person name="Gouzy J."/>
            <person name="Grassa C.J."/>
            <person name="Murat F."/>
            <person name="Staton S.E."/>
            <person name="Cottret L."/>
            <person name="Lelandais-Briere C."/>
            <person name="Owens G.L."/>
            <person name="Carrere S."/>
            <person name="Mayjonade B."/>
            <person name="Legrand L."/>
            <person name="Gill N."/>
            <person name="Kane N.C."/>
            <person name="Bowers J.E."/>
            <person name="Hubner S."/>
            <person name="Bellec A."/>
            <person name="Berard A."/>
            <person name="Berges H."/>
            <person name="Blanchet N."/>
            <person name="Boniface M.C."/>
            <person name="Brunel D."/>
            <person name="Catrice O."/>
            <person name="Chaidir N."/>
            <person name="Claudel C."/>
            <person name="Donnadieu C."/>
            <person name="Faraut T."/>
            <person name="Fievet G."/>
            <person name="Helmstetter N."/>
            <person name="King M."/>
            <person name="Knapp S.J."/>
            <person name="Lai Z."/>
            <person name="Le Paslier M.C."/>
            <person name="Lippi Y."/>
            <person name="Lorenzon L."/>
            <person name="Mandel J.R."/>
            <person name="Marage G."/>
            <person name="Marchand G."/>
            <person name="Marquand E."/>
            <person name="Bret-Mestries E."/>
            <person name="Morien E."/>
            <person name="Nambeesan S."/>
            <person name="Nguyen T."/>
            <person name="Pegot-Espagnet P."/>
            <person name="Pouilly N."/>
            <person name="Raftis F."/>
            <person name="Sallet E."/>
            <person name="Schiex T."/>
            <person name="Thomas J."/>
            <person name="Vandecasteele C."/>
            <person name="Vares D."/>
            <person name="Vear F."/>
            <person name="Vautrin S."/>
            <person name="Crespi M."/>
            <person name="Mangin B."/>
            <person name="Burke J.M."/>
            <person name="Salse J."/>
            <person name="Munos S."/>
            <person name="Vincourt P."/>
            <person name="Rieseberg L.H."/>
            <person name="Langlade N.B."/>
        </authorList>
    </citation>
    <scope>NUCLEOTIDE SEQUENCE</scope>
    <source>
        <tissue evidence="1">Leaves</tissue>
    </source>
</reference>
<evidence type="ECO:0000313" key="1">
    <source>
        <dbReference type="EMBL" id="KAF5774668.1"/>
    </source>
</evidence>
<accession>A0A9K3EK91</accession>
<comment type="caution">
    <text evidence="1">The sequence shown here is derived from an EMBL/GenBank/DDBJ whole genome shotgun (WGS) entry which is preliminary data.</text>
</comment>
<evidence type="ECO:0000313" key="2">
    <source>
        <dbReference type="Proteomes" id="UP000215914"/>
    </source>
</evidence>
<dbReference type="EMBL" id="MNCJ02000328">
    <property type="protein sequence ID" value="KAF5774668.1"/>
    <property type="molecule type" value="Genomic_DNA"/>
</dbReference>
<dbReference type="Proteomes" id="UP000215914">
    <property type="component" value="Unassembled WGS sequence"/>
</dbReference>
<reference evidence="1" key="2">
    <citation type="submission" date="2020-06" db="EMBL/GenBank/DDBJ databases">
        <title>Helianthus annuus Genome sequencing and assembly Release 2.</title>
        <authorList>
            <person name="Gouzy J."/>
            <person name="Langlade N."/>
            <person name="Munos S."/>
        </authorList>
    </citation>
    <scope>NUCLEOTIDE SEQUENCE</scope>
    <source>
        <tissue evidence="1">Leaves</tissue>
    </source>
</reference>
<proteinExistence type="predicted"/>
<protein>
    <submittedName>
        <fullName evidence="1">Uncharacterized protein</fullName>
    </submittedName>
</protein>
<organism evidence="1 2">
    <name type="scientific">Helianthus annuus</name>
    <name type="common">Common sunflower</name>
    <dbReference type="NCBI Taxonomy" id="4232"/>
    <lineage>
        <taxon>Eukaryota</taxon>
        <taxon>Viridiplantae</taxon>
        <taxon>Streptophyta</taxon>
        <taxon>Embryophyta</taxon>
        <taxon>Tracheophyta</taxon>
        <taxon>Spermatophyta</taxon>
        <taxon>Magnoliopsida</taxon>
        <taxon>eudicotyledons</taxon>
        <taxon>Gunneridae</taxon>
        <taxon>Pentapetalae</taxon>
        <taxon>asterids</taxon>
        <taxon>campanulids</taxon>
        <taxon>Asterales</taxon>
        <taxon>Asteraceae</taxon>
        <taxon>Asteroideae</taxon>
        <taxon>Heliantheae alliance</taxon>
        <taxon>Heliantheae</taxon>
        <taxon>Helianthus</taxon>
    </lineage>
</organism>
<dbReference type="Gramene" id="mRNA:HanXRQr2_Chr13g0603341">
    <property type="protein sequence ID" value="CDS:HanXRQr2_Chr13g0603341.1"/>
    <property type="gene ID" value="HanXRQr2_Chr13g0603341"/>
</dbReference>
<gene>
    <name evidence="1" type="ORF">HanXRQr2_Chr13g0603341</name>
</gene>